<feature type="compositionally biased region" description="Basic residues" evidence="1">
    <location>
        <begin position="89"/>
        <end position="102"/>
    </location>
</feature>
<dbReference type="FunFam" id="3.30.1360.180:FF:000003">
    <property type="entry name" value="Type I phosphodiesterase/nucleotide pyrophosphatase family protein"/>
    <property type="match status" value="1"/>
</dbReference>
<feature type="region of interest" description="Disordered" evidence="1">
    <location>
        <begin position="89"/>
        <end position="146"/>
    </location>
</feature>
<keyword evidence="2" id="KW-0472">Membrane</keyword>
<dbReference type="EMBL" id="CAJVPD010000099">
    <property type="protein sequence ID" value="CAG8314278.1"/>
    <property type="molecule type" value="Genomic_DNA"/>
</dbReference>
<evidence type="ECO:0000256" key="2">
    <source>
        <dbReference type="SAM" id="Phobius"/>
    </source>
</evidence>
<organism evidence="3 4">
    <name type="scientific">Penicillium salamii</name>
    <dbReference type="NCBI Taxonomy" id="1612424"/>
    <lineage>
        <taxon>Eukaryota</taxon>
        <taxon>Fungi</taxon>
        <taxon>Dikarya</taxon>
        <taxon>Ascomycota</taxon>
        <taxon>Pezizomycotina</taxon>
        <taxon>Eurotiomycetes</taxon>
        <taxon>Eurotiomycetidae</taxon>
        <taxon>Eurotiales</taxon>
        <taxon>Aspergillaceae</taxon>
        <taxon>Penicillium</taxon>
    </lineage>
</organism>
<dbReference type="GO" id="GO:0017111">
    <property type="term" value="F:ribonucleoside triphosphate phosphatase activity"/>
    <property type="evidence" value="ECO:0007669"/>
    <property type="project" value="TreeGrafter"/>
</dbReference>
<accession>A0A9W4NAU4</accession>
<evidence type="ECO:0000313" key="3">
    <source>
        <dbReference type="EMBL" id="CAG8314278.1"/>
    </source>
</evidence>
<feature type="compositionally biased region" description="Acidic residues" evidence="1">
    <location>
        <begin position="134"/>
        <end position="143"/>
    </location>
</feature>
<gene>
    <name evidence="3" type="ORF">PSALAMII_LOCUS2141</name>
</gene>
<feature type="compositionally biased region" description="Polar residues" evidence="1">
    <location>
        <begin position="18"/>
        <end position="28"/>
    </location>
</feature>
<dbReference type="SUPFAM" id="SSF53649">
    <property type="entry name" value="Alkaline phosphatase-like"/>
    <property type="match status" value="1"/>
</dbReference>
<dbReference type="PANTHER" id="PTHR10151:SF120">
    <property type="entry name" value="BIS(5'-ADENOSYL)-TRIPHOSPHATASE"/>
    <property type="match status" value="1"/>
</dbReference>
<dbReference type="AlphaFoldDB" id="A0A9W4NAU4"/>
<evidence type="ECO:0000256" key="1">
    <source>
        <dbReference type="SAM" id="MobiDB-lite"/>
    </source>
</evidence>
<feature type="compositionally biased region" description="Acidic residues" evidence="1">
    <location>
        <begin position="109"/>
        <end position="121"/>
    </location>
</feature>
<name>A0A9W4NAU4_9EURO</name>
<dbReference type="InterPro" id="IPR017850">
    <property type="entry name" value="Alkaline_phosphatase_core_sf"/>
</dbReference>
<dbReference type="PANTHER" id="PTHR10151">
    <property type="entry name" value="ECTONUCLEOTIDE PYROPHOSPHATASE/PHOSPHODIESTERASE"/>
    <property type="match status" value="1"/>
</dbReference>
<reference evidence="3" key="1">
    <citation type="submission" date="2021-07" db="EMBL/GenBank/DDBJ databases">
        <authorList>
            <person name="Branca A.L. A."/>
        </authorList>
    </citation>
    <scope>NUCLEOTIDE SEQUENCE</scope>
</reference>
<proteinExistence type="predicted"/>
<keyword evidence="2" id="KW-1133">Transmembrane helix</keyword>
<protein>
    <recommendedName>
        <fullName evidence="5">Type I phosphodiesterase/nucleotide pyrophosphatase/phosphate transferase</fullName>
    </recommendedName>
</protein>
<sequence>MRRPDRSHSLLSPANYDNDASSLRSPSEQDSDSDDDALLHQNRSTMELAEHDRAVLEDEEELEKLLTRRGAGQGIRRIFSPLERSVTIGKKKKERRPRRGSRRERVSEDGELMYEMEEGIGDDNASLLSGSTLDTDEKEDYADEPPSRPSWWKILFIAAVVVVLFLILVLGAYKASNGFRATRAHSTTLLSNGTALFAPTTIVISLDGFRADFLNRGLTPALNSLVANGVSPQYMNPSFPSVTFPNHFTLMTGLYPESHGIVGNTFWDPEMEEDFYYTHPDVSMQPKWWMAEPLWVTAEKQRVRTAIHMWPGSEAHIGDKEPSYVDKFNSTEALSRKVNRIFEFLDLPGLENESEIAPERPQFIAAYVPDVDRDGHKFGPNSTQIQTTISHADGMIAGVMAGLDQRNLTHVVNVVVVSDHGMASTSTERLIQLDDLIDYNLIDRIDGWPSSGLRPKRPEDLETLQKQLEKVAPEWEHAFEFYTRDTMPERYHFSNNERIAPLWVIPKTGWAIVDRSEFNVKEALKTGDVYHPLGIHGYDHENPLMRAIFVARGPAFPHKANSRVEPFQNVEVYNILCDSLGVEPLPSNGTLRLPLKPVGLHSDENAPVLETPSDPPVHTTTTAGPSVQTSEPPAKPTKAASESPPAGEEGDDKKGSWWDTVWDKVDDFKDWAGGVADAIKGNHPHADNE</sequence>
<dbReference type="OrthoDB" id="415411at2759"/>
<evidence type="ECO:0008006" key="5">
    <source>
        <dbReference type="Google" id="ProtNLM"/>
    </source>
</evidence>
<dbReference type="Gene3D" id="3.40.720.10">
    <property type="entry name" value="Alkaline Phosphatase, subunit A"/>
    <property type="match status" value="1"/>
</dbReference>
<feature type="transmembrane region" description="Helical" evidence="2">
    <location>
        <begin position="154"/>
        <end position="173"/>
    </location>
</feature>
<dbReference type="GO" id="GO:0047429">
    <property type="term" value="F:nucleoside triphosphate diphosphatase activity"/>
    <property type="evidence" value="ECO:0007669"/>
    <property type="project" value="TreeGrafter"/>
</dbReference>
<dbReference type="Pfam" id="PF01663">
    <property type="entry name" value="Phosphodiest"/>
    <property type="match status" value="1"/>
</dbReference>
<evidence type="ECO:0000313" key="4">
    <source>
        <dbReference type="Proteomes" id="UP001152592"/>
    </source>
</evidence>
<dbReference type="CDD" id="cd16018">
    <property type="entry name" value="Enpp"/>
    <property type="match status" value="1"/>
</dbReference>
<feature type="compositionally biased region" description="Polar residues" evidence="1">
    <location>
        <begin position="618"/>
        <end position="631"/>
    </location>
</feature>
<keyword evidence="2" id="KW-0812">Transmembrane</keyword>
<dbReference type="Proteomes" id="UP001152592">
    <property type="component" value="Unassembled WGS sequence"/>
</dbReference>
<dbReference type="Gene3D" id="3.30.1360.180">
    <property type="match status" value="1"/>
</dbReference>
<dbReference type="GO" id="GO:0009141">
    <property type="term" value="P:nucleoside triphosphate metabolic process"/>
    <property type="evidence" value="ECO:0007669"/>
    <property type="project" value="TreeGrafter"/>
</dbReference>
<feature type="region of interest" description="Disordered" evidence="1">
    <location>
        <begin position="1"/>
        <end position="43"/>
    </location>
</feature>
<feature type="region of interest" description="Disordered" evidence="1">
    <location>
        <begin position="596"/>
        <end position="659"/>
    </location>
</feature>
<dbReference type="InterPro" id="IPR002591">
    <property type="entry name" value="Phosphodiest/P_Trfase"/>
</dbReference>
<comment type="caution">
    <text evidence="3">The sequence shown here is derived from an EMBL/GenBank/DDBJ whole genome shotgun (WGS) entry which is preliminary data.</text>
</comment>